<dbReference type="CDD" id="cd00303">
    <property type="entry name" value="retropepsin_like"/>
    <property type="match status" value="1"/>
</dbReference>
<dbReference type="EMBL" id="JABTTQ020000013">
    <property type="protein sequence ID" value="KAK6143286.1"/>
    <property type="molecule type" value="Genomic_DNA"/>
</dbReference>
<evidence type="ECO:0000313" key="3">
    <source>
        <dbReference type="Proteomes" id="UP001318860"/>
    </source>
</evidence>
<dbReference type="Gene3D" id="2.40.70.10">
    <property type="entry name" value="Acid Proteases"/>
    <property type="match status" value="1"/>
</dbReference>
<dbReference type="Proteomes" id="UP001318860">
    <property type="component" value="Unassembled WGS sequence"/>
</dbReference>
<evidence type="ECO:0000256" key="1">
    <source>
        <dbReference type="SAM" id="MobiDB-lite"/>
    </source>
</evidence>
<organism evidence="2 3">
    <name type="scientific">Rehmannia glutinosa</name>
    <name type="common">Chinese foxglove</name>
    <dbReference type="NCBI Taxonomy" id="99300"/>
    <lineage>
        <taxon>Eukaryota</taxon>
        <taxon>Viridiplantae</taxon>
        <taxon>Streptophyta</taxon>
        <taxon>Embryophyta</taxon>
        <taxon>Tracheophyta</taxon>
        <taxon>Spermatophyta</taxon>
        <taxon>Magnoliopsida</taxon>
        <taxon>eudicotyledons</taxon>
        <taxon>Gunneridae</taxon>
        <taxon>Pentapetalae</taxon>
        <taxon>asterids</taxon>
        <taxon>lamiids</taxon>
        <taxon>Lamiales</taxon>
        <taxon>Orobanchaceae</taxon>
        <taxon>Rehmannieae</taxon>
        <taxon>Rehmannia</taxon>
    </lineage>
</organism>
<accession>A0ABR0W6L6</accession>
<name>A0ABR0W6L6_REHGL</name>
<proteinExistence type="predicted"/>
<comment type="caution">
    <text evidence="2">The sequence shown here is derived from an EMBL/GenBank/DDBJ whole genome shotgun (WGS) entry which is preliminary data.</text>
</comment>
<keyword evidence="3" id="KW-1185">Reference proteome</keyword>
<evidence type="ECO:0000313" key="2">
    <source>
        <dbReference type="EMBL" id="KAK6143286.1"/>
    </source>
</evidence>
<gene>
    <name evidence="2" type="ORF">DH2020_023634</name>
</gene>
<reference evidence="2 3" key="1">
    <citation type="journal article" date="2021" name="Comput. Struct. Biotechnol. J.">
        <title>De novo genome assembly of the potent medicinal plant Rehmannia glutinosa using nanopore technology.</title>
        <authorList>
            <person name="Ma L."/>
            <person name="Dong C."/>
            <person name="Song C."/>
            <person name="Wang X."/>
            <person name="Zheng X."/>
            <person name="Niu Y."/>
            <person name="Chen S."/>
            <person name="Feng W."/>
        </authorList>
    </citation>
    <scope>NUCLEOTIDE SEQUENCE [LARGE SCALE GENOMIC DNA]</scope>
    <source>
        <strain evidence="2">DH-2019</strain>
    </source>
</reference>
<dbReference type="InterPro" id="IPR021109">
    <property type="entry name" value="Peptidase_aspartic_dom_sf"/>
</dbReference>
<feature type="region of interest" description="Disordered" evidence="1">
    <location>
        <begin position="40"/>
        <end position="65"/>
    </location>
</feature>
<protein>
    <submittedName>
        <fullName evidence="2">Uncharacterized protein</fullName>
    </submittedName>
</protein>
<sequence length="266" mass="30021">MHDHFMGLDNKYEHLTNTLASIQLQLLNLNKGKGQLEEESILGGPYPASATEGSHPRAQHSPRTRLPVDHSGVQLLSLLPRHDFPRFDGTHPHSWILKCTCYFRLGCLLETTKPLLVKVANGQKMVSCKKATNAKWLMQGTEFTYSLRLLENEGCDLILGGDWIKPCTPIEVDYDKMTFTVTLLGKRVTLQALTSTTDCQMITGHSLYDLMHSEFLDEVEMLYLITPPVADFGDHPALLTYSLSFKTFLKNLRDFHLVGVLNIKSF</sequence>